<evidence type="ECO:0000256" key="1">
    <source>
        <dbReference type="ARBA" id="ARBA00022723"/>
    </source>
</evidence>
<protein>
    <submittedName>
        <fullName evidence="5">1-aminocyclopropane-1-carboxylate oxidase homolog 7-like</fullName>
    </submittedName>
</protein>
<dbReference type="InterPro" id="IPR050295">
    <property type="entry name" value="Plant_2OG-oxidoreductases"/>
</dbReference>
<dbReference type="Gene3D" id="2.60.120.330">
    <property type="entry name" value="B-lactam Antibiotic, Isopenicillin N Synthase, Chain"/>
    <property type="match status" value="1"/>
</dbReference>
<dbReference type="GeneID" id="111298278"/>
<dbReference type="InterPro" id="IPR005123">
    <property type="entry name" value="Oxoglu/Fe-dep_dioxygenase_dom"/>
</dbReference>
<keyword evidence="1" id="KW-0479">Metal-binding</keyword>
<evidence type="ECO:0000259" key="3">
    <source>
        <dbReference type="PROSITE" id="PS51471"/>
    </source>
</evidence>
<organism evidence="4 5">
    <name type="scientific">Durio zibethinus</name>
    <name type="common">Durian</name>
    <dbReference type="NCBI Taxonomy" id="66656"/>
    <lineage>
        <taxon>Eukaryota</taxon>
        <taxon>Viridiplantae</taxon>
        <taxon>Streptophyta</taxon>
        <taxon>Embryophyta</taxon>
        <taxon>Tracheophyta</taxon>
        <taxon>Spermatophyta</taxon>
        <taxon>Magnoliopsida</taxon>
        <taxon>eudicotyledons</taxon>
        <taxon>Gunneridae</taxon>
        <taxon>Pentapetalae</taxon>
        <taxon>rosids</taxon>
        <taxon>malvids</taxon>
        <taxon>Malvales</taxon>
        <taxon>Malvaceae</taxon>
        <taxon>Helicteroideae</taxon>
        <taxon>Durio</taxon>
    </lineage>
</organism>
<gene>
    <name evidence="5" type="primary">LOC111298278</name>
</gene>
<dbReference type="SUPFAM" id="SSF51197">
    <property type="entry name" value="Clavaminate synthase-like"/>
    <property type="match status" value="1"/>
</dbReference>
<dbReference type="GO" id="GO:0046872">
    <property type="term" value="F:metal ion binding"/>
    <property type="evidence" value="ECO:0007669"/>
    <property type="project" value="UniProtKB-KW"/>
</dbReference>
<evidence type="ECO:0000313" key="5">
    <source>
        <dbReference type="RefSeq" id="XP_022748798.1"/>
    </source>
</evidence>
<dbReference type="Pfam" id="PF03171">
    <property type="entry name" value="2OG-FeII_Oxy"/>
    <property type="match status" value="1"/>
</dbReference>
<dbReference type="PANTHER" id="PTHR47991">
    <property type="entry name" value="OXOGLUTARATE/IRON-DEPENDENT DIOXYGENASE"/>
    <property type="match status" value="1"/>
</dbReference>
<sequence length="194" mass="21771">MLKSTLEYIKYIRRLGETLFQLLSEALGLQEDHLGSIGCAKGCSIVCHYYPACPQPELTLGVRKHADPGILALLLQNEISGLQVLHEGQWFDVQPIRGGLVVNIGDLLQIMSNDKLKSVKHRVADNHVGRRISVPCFFEGHATFLDKPFGPIKELISEANPPRYKEFRLREYIARFLSSSLDQNKDSNSSLIAK</sequence>
<name>A0A6P5Z7Q7_DURZI</name>
<evidence type="ECO:0000256" key="2">
    <source>
        <dbReference type="ARBA" id="ARBA00023004"/>
    </source>
</evidence>
<dbReference type="InterPro" id="IPR027443">
    <property type="entry name" value="IPNS-like_sf"/>
</dbReference>
<dbReference type="Proteomes" id="UP000515121">
    <property type="component" value="Unplaced"/>
</dbReference>
<dbReference type="AlphaFoldDB" id="A0A6P5Z7Q7"/>
<keyword evidence="4" id="KW-1185">Reference proteome</keyword>
<evidence type="ECO:0000313" key="4">
    <source>
        <dbReference type="Proteomes" id="UP000515121"/>
    </source>
</evidence>
<feature type="domain" description="Fe2OG dioxygenase" evidence="3">
    <location>
        <begin position="39"/>
        <end position="140"/>
    </location>
</feature>
<keyword evidence="2" id="KW-0408">Iron</keyword>
<dbReference type="RefSeq" id="XP_022748798.1">
    <property type="nucleotide sequence ID" value="XM_022893063.1"/>
</dbReference>
<dbReference type="OrthoDB" id="288590at2759"/>
<accession>A0A6P5Z7Q7</accession>
<dbReference type="KEGG" id="dzi:111298278"/>
<dbReference type="PROSITE" id="PS51471">
    <property type="entry name" value="FE2OG_OXY"/>
    <property type="match status" value="1"/>
</dbReference>
<dbReference type="InterPro" id="IPR044861">
    <property type="entry name" value="IPNS-like_FE2OG_OXY"/>
</dbReference>
<proteinExistence type="predicted"/>
<reference evidence="5" key="1">
    <citation type="submission" date="2025-08" db="UniProtKB">
        <authorList>
            <consortium name="RefSeq"/>
        </authorList>
    </citation>
    <scope>IDENTIFICATION</scope>
    <source>
        <tissue evidence="5">Fruit stalk</tissue>
    </source>
</reference>